<feature type="transmembrane region" description="Helical" evidence="1">
    <location>
        <begin position="6"/>
        <end position="29"/>
    </location>
</feature>
<accession>A0A8B8EZY5</accession>
<dbReference type="OrthoDB" id="2016523at2759"/>
<dbReference type="GeneID" id="111138032"/>
<reference evidence="3" key="2">
    <citation type="submission" date="2025-08" db="UniProtKB">
        <authorList>
            <consortium name="RefSeq"/>
        </authorList>
    </citation>
    <scope>IDENTIFICATION</scope>
    <source>
        <tissue evidence="3">Whole sample</tissue>
    </source>
</reference>
<dbReference type="Proteomes" id="UP000694844">
    <property type="component" value="Chromosome 1"/>
</dbReference>
<name>A0A8B8EZY5_CRAVI</name>
<evidence type="ECO:0000313" key="2">
    <source>
        <dbReference type="Proteomes" id="UP000694844"/>
    </source>
</evidence>
<dbReference type="AlphaFoldDB" id="A0A8B8EZY5"/>
<sequence length="152" mass="17564">MPRCSLRSTFSVLCTAFAIYTLVFMLNVFTPYQRKSQVKDNLLNLTRKDVLYFDSHPTTNKVRQNISHSVDAQVDVPDDKHSHELDRKLLEDMYFKIDHKEALLFGNFRKKRGILGISFCRIFNYSSTLGKTKECLLSGDNFGISYKAHCSL</sequence>
<organism evidence="2 3">
    <name type="scientific">Crassostrea virginica</name>
    <name type="common">Eastern oyster</name>
    <dbReference type="NCBI Taxonomy" id="6565"/>
    <lineage>
        <taxon>Eukaryota</taxon>
        <taxon>Metazoa</taxon>
        <taxon>Spiralia</taxon>
        <taxon>Lophotrochozoa</taxon>
        <taxon>Mollusca</taxon>
        <taxon>Bivalvia</taxon>
        <taxon>Autobranchia</taxon>
        <taxon>Pteriomorphia</taxon>
        <taxon>Ostreida</taxon>
        <taxon>Ostreoidea</taxon>
        <taxon>Ostreidae</taxon>
        <taxon>Crassostrea</taxon>
    </lineage>
</organism>
<proteinExistence type="predicted"/>
<dbReference type="RefSeq" id="XP_022345569.1">
    <property type="nucleotide sequence ID" value="XM_022489861.1"/>
</dbReference>
<evidence type="ECO:0000256" key="1">
    <source>
        <dbReference type="SAM" id="Phobius"/>
    </source>
</evidence>
<keyword evidence="1" id="KW-1133">Transmembrane helix</keyword>
<keyword evidence="1" id="KW-0472">Membrane</keyword>
<protein>
    <submittedName>
        <fullName evidence="3">Uncharacterized protein LOC111138032 isoform X2</fullName>
    </submittedName>
</protein>
<keyword evidence="2" id="KW-1185">Reference proteome</keyword>
<reference evidence="2" key="1">
    <citation type="submission" date="2024-06" db="UniProtKB">
        <authorList>
            <consortium name="RefSeq"/>
        </authorList>
    </citation>
    <scope>NUCLEOTIDE SEQUENCE [LARGE SCALE GENOMIC DNA]</scope>
</reference>
<gene>
    <name evidence="3" type="primary">LOC111138032</name>
</gene>
<evidence type="ECO:0000313" key="3">
    <source>
        <dbReference type="RefSeq" id="XP_022345569.1"/>
    </source>
</evidence>
<keyword evidence="1" id="KW-0812">Transmembrane</keyword>